<keyword evidence="2 3" id="KW-0663">Pyridoxal phosphate</keyword>
<accession>A0A7S9KL84</accession>
<dbReference type="GO" id="GO:0030170">
    <property type="term" value="F:pyridoxal phosphate binding"/>
    <property type="evidence" value="ECO:0007669"/>
    <property type="project" value="InterPro"/>
</dbReference>
<dbReference type="InterPro" id="IPR051750">
    <property type="entry name" value="Trans-sulfuration_enzymes"/>
</dbReference>
<keyword evidence="5" id="KW-1185">Reference proteome</keyword>
<organism evidence="4 5">
    <name type="scientific">Epichloe festucae (strain Fl1)</name>
    <dbReference type="NCBI Taxonomy" id="877507"/>
    <lineage>
        <taxon>Eukaryota</taxon>
        <taxon>Fungi</taxon>
        <taxon>Dikarya</taxon>
        <taxon>Ascomycota</taxon>
        <taxon>Pezizomycotina</taxon>
        <taxon>Sordariomycetes</taxon>
        <taxon>Hypocreomycetidae</taxon>
        <taxon>Hypocreales</taxon>
        <taxon>Clavicipitaceae</taxon>
        <taxon>Epichloe</taxon>
    </lineage>
</organism>
<dbReference type="InterPro" id="IPR015422">
    <property type="entry name" value="PyrdxlP-dep_Trfase_small"/>
</dbReference>
<dbReference type="Gene3D" id="3.90.1150.10">
    <property type="entry name" value="Aspartate Aminotransferase, domain 1"/>
    <property type="match status" value="1"/>
</dbReference>
<dbReference type="Proteomes" id="UP000594364">
    <property type="component" value="Chromosome 1"/>
</dbReference>
<evidence type="ECO:0000313" key="4">
    <source>
        <dbReference type="EMBL" id="QPG94161.1"/>
    </source>
</evidence>
<dbReference type="EMBL" id="CP031385">
    <property type="protein sequence ID" value="QPG94161.1"/>
    <property type="molecule type" value="Genomic_DNA"/>
</dbReference>
<gene>
    <name evidence="4" type="ORF">C2857_005040</name>
</gene>
<dbReference type="SUPFAM" id="SSF53383">
    <property type="entry name" value="PLP-dependent transferases"/>
    <property type="match status" value="1"/>
</dbReference>
<evidence type="ECO:0000256" key="1">
    <source>
        <dbReference type="ARBA" id="ARBA00001933"/>
    </source>
</evidence>
<dbReference type="InterPro" id="IPR000277">
    <property type="entry name" value="Cys/Met-Metab_PyrdxlP-dep_enz"/>
</dbReference>
<comment type="cofactor">
    <cofactor evidence="1 3">
        <name>pyridoxal 5'-phosphate</name>
        <dbReference type="ChEBI" id="CHEBI:597326"/>
    </cofactor>
</comment>
<dbReference type="GO" id="GO:0003962">
    <property type="term" value="F:cystathionine gamma-synthase activity"/>
    <property type="evidence" value="ECO:0007669"/>
    <property type="project" value="TreeGrafter"/>
</dbReference>
<dbReference type="InterPro" id="IPR015421">
    <property type="entry name" value="PyrdxlP-dep_Trfase_major"/>
</dbReference>
<sequence length="564" mass="62870">MMKQEPITAGLGQPLPPGDVHAVSVSLPKWQDTVGWANRDPGVLAHLQIGYPRFFIHRLVDKLAARLLHWARHETEWTRLSGMRSGEDGERPAQLAMLFPHVRMGWSCMEHLRGLEKDEPNRDVAFAFEVNVAGDFEPVSSENFSSISGSFQSLCVVVYPDRLFKEAKAFWQHTGFGVSSRHVVYWFENASFLQKGMIPRENLSSPPLAAAKDAADTIKQRISELFSSTSSPVQADDVFLYPTGMSAIASSASTLRALHRGSSEPFRVAVFGFLYVDTFKVLSKVNKFDCRLYGHASSSDIDQLERHLHDGMRIHALYTEFPGNPLLRSPDLHRLHALSRQFRFHLVVDDTIGTAVNLDLAPFCDLICTSLTKMFSGACNVMGGSVTVCPGCQNKEALRAALTSQYVDTYFPLDLIVMEKNSRDFAQRMALANKNAEALADRLRRHPSVEEVFYPRGSATQHLYERYKKTRVEAGYGYLLCIRFVRPAAAVAFHDALELAKGPSLGTNFTLCCAYTLLAHAAELEWAAEFDVVEHLVRVSVGIEPRECLEQRIEVALEAAGDAS</sequence>
<evidence type="ECO:0008006" key="6">
    <source>
        <dbReference type="Google" id="ProtNLM"/>
    </source>
</evidence>
<protein>
    <recommendedName>
        <fullName evidence="6">Cystathionine gamma-synthase</fullName>
    </recommendedName>
</protein>
<dbReference type="InterPro" id="IPR015424">
    <property type="entry name" value="PyrdxlP-dep_Trfase"/>
</dbReference>
<dbReference type="GO" id="GO:0019346">
    <property type="term" value="P:transsulfuration"/>
    <property type="evidence" value="ECO:0007669"/>
    <property type="project" value="InterPro"/>
</dbReference>
<dbReference type="OrthoDB" id="310895at2759"/>
<evidence type="ECO:0000256" key="3">
    <source>
        <dbReference type="RuleBase" id="RU362118"/>
    </source>
</evidence>
<proteinExistence type="inferred from homology"/>
<dbReference type="PANTHER" id="PTHR42699:SF1">
    <property type="entry name" value="CYSTATHIONINE GAMMA-SYNTHASE-RELATED"/>
    <property type="match status" value="1"/>
</dbReference>
<comment type="similarity">
    <text evidence="3">Belongs to the trans-sulfuration enzymes family.</text>
</comment>
<dbReference type="Gene3D" id="3.40.640.10">
    <property type="entry name" value="Type I PLP-dependent aspartate aminotransferase-like (Major domain)"/>
    <property type="match status" value="1"/>
</dbReference>
<dbReference type="PANTHER" id="PTHR42699">
    <property type="match status" value="1"/>
</dbReference>
<dbReference type="AlphaFoldDB" id="A0A7S9KL84"/>
<evidence type="ECO:0000313" key="5">
    <source>
        <dbReference type="Proteomes" id="UP000594364"/>
    </source>
</evidence>
<dbReference type="Pfam" id="PF01053">
    <property type="entry name" value="Cys_Met_Meta_PP"/>
    <property type="match status" value="1"/>
</dbReference>
<name>A0A7S9KL84_EPIFF</name>
<reference evidence="4 5" key="1">
    <citation type="journal article" date="2018" name="PLoS Genet.">
        <title>Repeat elements organise 3D genome structure and mediate transcription in the filamentous fungus Epichloe festucae.</title>
        <authorList>
            <person name="Winter D.J."/>
            <person name="Ganley A.R.D."/>
            <person name="Young C.A."/>
            <person name="Liachko I."/>
            <person name="Schardl C.L."/>
            <person name="Dupont P.Y."/>
            <person name="Berry D."/>
            <person name="Ram A."/>
            <person name="Scott B."/>
            <person name="Cox M.P."/>
        </authorList>
    </citation>
    <scope>NUCLEOTIDE SEQUENCE [LARGE SCALE GENOMIC DNA]</scope>
    <source>
        <strain evidence="4 5">Fl1</strain>
    </source>
</reference>
<evidence type="ECO:0000256" key="2">
    <source>
        <dbReference type="ARBA" id="ARBA00022898"/>
    </source>
</evidence>